<dbReference type="EMBL" id="BMAC01000016">
    <property type="protein sequence ID" value="GFP80188.1"/>
    <property type="molecule type" value="Genomic_DNA"/>
</dbReference>
<proteinExistence type="predicted"/>
<evidence type="ECO:0000313" key="2">
    <source>
        <dbReference type="Proteomes" id="UP000653305"/>
    </source>
</evidence>
<keyword evidence="2" id="KW-1185">Reference proteome</keyword>
<dbReference type="OrthoDB" id="21615at2759"/>
<dbReference type="Proteomes" id="UP000653305">
    <property type="component" value="Unassembled WGS sequence"/>
</dbReference>
<comment type="caution">
    <text evidence="1">The sequence shown here is derived from an EMBL/GenBank/DDBJ whole genome shotgun (WGS) entry which is preliminary data.</text>
</comment>
<accession>A0A830B596</accession>
<protein>
    <submittedName>
        <fullName evidence="1">Uncharacterized protein</fullName>
    </submittedName>
</protein>
<name>A0A830B596_9LAMI</name>
<dbReference type="AlphaFoldDB" id="A0A830B596"/>
<gene>
    <name evidence="1" type="ORF">PHJA_000162200</name>
</gene>
<organism evidence="1 2">
    <name type="scientific">Phtheirospermum japonicum</name>
    <dbReference type="NCBI Taxonomy" id="374723"/>
    <lineage>
        <taxon>Eukaryota</taxon>
        <taxon>Viridiplantae</taxon>
        <taxon>Streptophyta</taxon>
        <taxon>Embryophyta</taxon>
        <taxon>Tracheophyta</taxon>
        <taxon>Spermatophyta</taxon>
        <taxon>Magnoliopsida</taxon>
        <taxon>eudicotyledons</taxon>
        <taxon>Gunneridae</taxon>
        <taxon>Pentapetalae</taxon>
        <taxon>asterids</taxon>
        <taxon>lamiids</taxon>
        <taxon>Lamiales</taxon>
        <taxon>Orobanchaceae</taxon>
        <taxon>Orobanchaceae incertae sedis</taxon>
        <taxon>Phtheirospermum</taxon>
    </lineage>
</organism>
<reference evidence="1" key="1">
    <citation type="submission" date="2020-07" db="EMBL/GenBank/DDBJ databases">
        <title>Ethylene signaling mediates host invasion by parasitic plants.</title>
        <authorList>
            <person name="Yoshida S."/>
        </authorList>
    </citation>
    <scope>NUCLEOTIDE SEQUENCE</scope>
    <source>
        <strain evidence="1">Okayama</strain>
    </source>
</reference>
<evidence type="ECO:0000313" key="1">
    <source>
        <dbReference type="EMBL" id="GFP80188.1"/>
    </source>
</evidence>
<sequence length="275" mass="30961">MVEFVNKRERLKKAYNKRMAELRRRHWDEETALENGIRHVSHCTGIHLNCPCIASQPVALSLMETGPIQISKCLDKETRKVVSLEKEFILAKRVTKAEANLSYSHQLHKMLRLLEKKVGMVDRRISGLPDLNKNNNLVPVEQIWSSSKDVSGPTQNVQLFDIGIINDTHRCLNGQFMMTREAAPSPTVYTMSAFVAQPPHENPSKLPANCKSVLKSDQSVVIYTMSAFVAQPPHENPSKLPANCKADEFIKVQDKDMEEFVNKRENGGAEAQALG</sequence>